<reference evidence="1 2" key="1">
    <citation type="journal article" date="2022" name="New Phytol.">
        <title>Ecological generalism drives hyperdiversity of secondary metabolite gene clusters in xylarialean endophytes.</title>
        <authorList>
            <person name="Franco M.E.E."/>
            <person name="Wisecaver J.H."/>
            <person name="Arnold A.E."/>
            <person name="Ju Y.M."/>
            <person name="Slot J.C."/>
            <person name="Ahrendt S."/>
            <person name="Moore L.P."/>
            <person name="Eastman K.E."/>
            <person name="Scott K."/>
            <person name="Konkel Z."/>
            <person name="Mondo S.J."/>
            <person name="Kuo A."/>
            <person name="Hayes R.D."/>
            <person name="Haridas S."/>
            <person name="Andreopoulos B."/>
            <person name="Riley R."/>
            <person name="LaButti K."/>
            <person name="Pangilinan J."/>
            <person name="Lipzen A."/>
            <person name="Amirebrahimi M."/>
            <person name="Yan J."/>
            <person name="Adam C."/>
            <person name="Keymanesh K."/>
            <person name="Ng V."/>
            <person name="Louie K."/>
            <person name="Northen T."/>
            <person name="Drula E."/>
            <person name="Henrissat B."/>
            <person name="Hsieh H.M."/>
            <person name="Youens-Clark K."/>
            <person name="Lutzoni F."/>
            <person name="Miadlikowska J."/>
            <person name="Eastwood D.C."/>
            <person name="Hamelin R.C."/>
            <person name="Grigoriev I.V."/>
            <person name="U'Ren J.M."/>
        </authorList>
    </citation>
    <scope>NUCLEOTIDE SEQUENCE [LARGE SCALE GENOMIC DNA]</scope>
    <source>
        <strain evidence="1 2">ER1909</strain>
    </source>
</reference>
<comment type="caution">
    <text evidence="1">The sequence shown here is derived from an EMBL/GenBank/DDBJ whole genome shotgun (WGS) entry which is preliminary data.</text>
</comment>
<evidence type="ECO:0000313" key="2">
    <source>
        <dbReference type="Proteomes" id="UP001497680"/>
    </source>
</evidence>
<evidence type="ECO:0000313" key="1">
    <source>
        <dbReference type="EMBL" id="KAI6081008.1"/>
    </source>
</evidence>
<name>A0ACC0CKY7_9PEZI</name>
<organism evidence="1 2">
    <name type="scientific">Hypoxylon rubiginosum</name>
    <dbReference type="NCBI Taxonomy" id="110542"/>
    <lineage>
        <taxon>Eukaryota</taxon>
        <taxon>Fungi</taxon>
        <taxon>Dikarya</taxon>
        <taxon>Ascomycota</taxon>
        <taxon>Pezizomycotina</taxon>
        <taxon>Sordariomycetes</taxon>
        <taxon>Xylariomycetidae</taxon>
        <taxon>Xylariales</taxon>
        <taxon>Hypoxylaceae</taxon>
        <taxon>Hypoxylon</taxon>
    </lineage>
</organism>
<sequence>MYLGRLDPYPLPSLSGDPCIAHMSSTCLPHRSAFLTSTWPCCERQEKKRKKKASLSPGVSYLYPSLCNVLLYRIYLPAYFLSNARVHLKYWTTLFPIGAWCSSCMLNSFSSNITNHPRSIWKYLVYTAASPNAV</sequence>
<gene>
    <name evidence="1" type="ORF">F4821DRAFT_39673</name>
</gene>
<protein>
    <submittedName>
        <fullName evidence="1">Uncharacterized protein</fullName>
    </submittedName>
</protein>
<accession>A0ACC0CKY7</accession>
<dbReference type="EMBL" id="MU394411">
    <property type="protein sequence ID" value="KAI6081008.1"/>
    <property type="molecule type" value="Genomic_DNA"/>
</dbReference>
<dbReference type="Proteomes" id="UP001497680">
    <property type="component" value="Unassembled WGS sequence"/>
</dbReference>
<proteinExistence type="predicted"/>
<keyword evidence="2" id="KW-1185">Reference proteome</keyword>